<evidence type="ECO:0000256" key="1">
    <source>
        <dbReference type="ARBA" id="ARBA00022722"/>
    </source>
</evidence>
<evidence type="ECO:0000256" key="9">
    <source>
        <dbReference type="ARBA" id="ARBA00038592"/>
    </source>
</evidence>
<name>A0A6B3LY54_9BACT</name>
<evidence type="ECO:0000256" key="2">
    <source>
        <dbReference type="ARBA" id="ARBA00022723"/>
    </source>
</evidence>
<gene>
    <name evidence="10 11" type="primary">cas1</name>
    <name evidence="11" type="ORF">GXP69_16365</name>
</gene>
<keyword evidence="1 10" id="KW-0540">Nuclease</keyword>
<dbReference type="Gene3D" id="1.20.120.920">
    <property type="entry name" value="CRISPR-associated endonuclease Cas1, C-terminal domain"/>
    <property type="match status" value="1"/>
</dbReference>
<dbReference type="InterPro" id="IPR019855">
    <property type="entry name" value="CRISPR-assoc_Cas1_NMENI"/>
</dbReference>
<evidence type="ECO:0000256" key="4">
    <source>
        <dbReference type="ARBA" id="ARBA00022801"/>
    </source>
</evidence>
<proteinExistence type="inferred from homology"/>
<keyword evidence="8 10" id="KW-0464">Manganese</keyword>
<dbReference type="GO" id="GO:0003677">
    <property type="term" value="F:DNA binding"/>
    <property type="evidence" value="ECO:0007669"/>
    <property type="project" value="UniProtKB-KW"/>
</dbReference>
<dbReference type="EC" id="3.1.-.-" evidence="10"/>
<dbReference type="NCBIfam" id="TIGR00287">
    <property type="entry name" value="cas1"/>
    <property type="match status" value="1"/>
</dbReference>
<comment type="function">
    <text evidence="10">CRISPR (clustered regularly interspaced short palindromic repeat), is an adaptive immune system that provides protection against mobile genetic elements (viruses, transposable elements and conjugative plasmids). CRISPR clusters contain spacers, sequences complementary to antecedent mobile elements, and target invading nucleic acids. CRISPR clusters are transcribed and processed into CRISPR RNA (crRNA). Acts as a dsDNA endonuclease. Involved in the integration of spacer DNA into the CRISPR cassette.</text>
</comment>
<dbReference type="EMBL" id="JAAGWD010000008">
    <property type="protein sequence ID" value="NEM99276.1"/>
    <property type="molecule type" value="Genomic_DNA"/>
</dbReference>
<dbReference type="Proteomes" id="UP000474777">
    <property type="component" value="Unassembled WGS sequence"/>
</dbReference>
<feature type="binding site" evidence="10">
    <location>
        <position position="206"/>
    </location>
    <ligand>
        <name>Mn(2+)</name>
        <dbReference type="ChEBI" id="CHEBI:29035"/>
    </ligand>
</feature>
<protein>
    <recommendedName>
        <fullName evidence="10">CRISPR-associated endonuclease Cas1</fullName>
        <ecNumber evidence="10">3.1.-.-</ecNumber>
    </recommendedName>
</protein>
<keyword evidence="12" id="KW-1185">Reference proteome</keyword>
<dbReference type="GO" id="GO:0051607">
    <property type="term" value="P:defense response to virus"/>
    <property type="evidence" value="ECO:0007669"/>
    <property type="project" value="UniProtKB-UniRule"/>
</dbReference>
<organism evidence="11 12">
    <name type="scientific">Pontibacter burrus</name>
    <dbReference type="NCBI Taxonomy" id="2704466"/>
    <lineage>
        <taxon>Bacteria</taxon>
        <taxon>Pseudomonadati</taxon>
        <taxon>Bacteroidota</taxon>
        <taxon>Cytophagia</taxon>
        <taxon>Cytophagales</taxon>
        <taxon>Hymenobacteraceae</taxon>
        <taxon>Pontibacter</taxon>
    </lineage>
</organism>
<evidence type="ECO:0000256" key="3">
    <source>
        <dbReference type="ARBA" id="ARBA00022759"/>
    </source>
</evidence>
<feature type="binding site" evidence="10">
    <location>
        <position position="221"/>
    </location>
    <ligand>
        <name>Mn(2+)</name>
        <dbReference type="ChEBI" id="CHEBI:29035"/>
    </ligand>
</feature>
<dbReference type="PANTHER" id="PTHR34353:SF2">
    <property type="entry name" value="CRISPR-ASSOCIATED ENDONUCLEASE CAS1 1"/>
    <property type="match status" value="1"/>
</dbReference>
<dbReference type="GO" id="GO:0043571">
    <property type="term" value="P:maintenance of CRISPR repeat elements"/>
    <property type="evidence" value="ECO:0007669"/>
    <property type="project" value="UniProtKB-UniRule"/>
</dbReference>
<dbReference type="GO" id="GO:0046872">
    <property type="term" value="F:metal ion binding"/>
    <property type="evidence" value="ECO:0007669"/>
    <property type="project" value="UniProtKB-UniRule"/>
</dbReference>
<dbReference type="InterPro" id="IPR050646">
    <property type="entry name" value="Cas1"/>
</dbReference>
<keyword evidence="7 10" id="KW-0238">DNA-binding</keyword>
<evidence type="ECO:0000256" key="6">
    <source>
        <dbReference type="ARBA" id="ARBA00023118"/>
    </source>
</evidence>
<evidence type="ECO:0000256" key="10">
    <source>
        <dbReference type="HAMAP-Rule" id="MF_01470"/>
    </source>
</evidence>
<feature type="binding site" evidence="10">
    <location>
        <position position="148"/>
    </location>
    <ligand>
        <name>Mn(2+)</name>
        <dbReference type="ChEBI" id="CHEBI:29035"/>
    </ligand>
</feature>
<evidence type="ECO:0000313" key="12">
    <source>
        <dbReference type="Proteomes" id="UP000474777"/>
    </source>
</evidence>
<dbReference type="NCBIfam" id="TIGR03639">
    <property type="entry name" value="cas1_NMENI"/>
    <property type="match status" value="1"/>
</dbReference>
<dbReference type="AlphaFoldDB" id="A0A6B3LY54"/>
<keyword evidence="3 10" id="KW-0255">Endonuclease</keyword>
<evidence type="ECO:0000256" key="7">
    <source>
        <dbReference type="ARBA" id="ARBA00023125"/>
    </source>
</evidence>
<reference evidence="11 12" key="1">
    <citation type="submission" date="2020-02" db="EMBL/GenBank/DDBJ databases">
        <authorList>
            <person name="Kim M.K."/>
        </authorList>
    </citation>
    <scope>NUCLEOTIDE SEQUENCE [LARGE SCALE GENOMIC DNA]</scope>
    <source>
        <strain evidence="11 12">BT327</strain>
    </source>
</reference>
<dbReference type="GO" id="GO:0004520">
    <property type="term" value="F:DNA endonuclease activity"/>
    <property type="evidence" value="ECO:0007669"/>
    <property type="project" value="InterPro"/>
</dbReference>
<dbReference type="PANTHER" id="PTHR34353">
    <property type="entry name" value="CRISPR-ASSOCIATED ENDONUCLEASE CAS1 1"/>
    <property type="match status" value="1"/>
</dbReference>
<keyword evidence="4 10" id="KW-0378">Hydrolase</keyword>
<dbReference type="InterPro" id="IPR042206">
    <property type="entry name" value="CRISPR-assoc_Cas1_C"/>
</dbReference>
<dbReference type="RefSeq" id="WP_163916299.1">
    <property type="nucleotide sequence ID" value="NZ_JAAGWD010000008.1"/>
</dbReference>
<dbReference type="HAMAP" id="MF_01470">
    <property type="entry name" value="Cas1"/>
    <property type="match status" value="1"/>
</dbReference>
<comment type="caution">
    <text evidence="11">The sequence shown here is derived from an EMBL/GenBank/DDBJ whole genome shotgun (WGS) entry which is preliminary data.</text>
</comment>
<comment type="cofactor">
    <cofactor evidence="10">
        <name>Mg(2+)</name>
        <dbReference type="ChEBI" id="CHEBI:18420"/>
    </cofactor>
    <cofactor evidence="10">
        <name>Mn(2+)</name>
        <dbReference type="ChEBI" id="CHEBI:29035"/>
    </cofactor>
</comment>
<comment type="similarity">
    <text evidence="10">Belongs to the CRISPR-associated endonuclease Cas1 family.</text>
</comment>
<dbReference type="GO" id="GO:0016787">
    <property type="term" value="F:hydrolase activity"/>
    <property type="evidence" value="ECO:0007669"/>
    <property type="project" value="UniProtKB-KW"/>
</dbReference>
<accession>A0A6B3LY54</accession>
<dbReference type="Pfam" id="PF01867">
    <property type="entry name" value="Cas_Cas1"/>
    <property type="match status" value="1"/>
</dbReference>
<sequence length="300" mass="34106">MLKRTIYLGSPLDMNIRLEQLVLVNRETGELNKVPVEDVGVLVLDHPELIYSQAVMQKLLDNNTAVIYCDEKHHPTGLLLPLCGHSVQNERFRQQLSAKKPLQKQLWQQTVQAKIRNQALLLRYHDLPHEPLLRFWKDVRSGDSTNLEARAARHYWQYLFSPLPFRRDRFGDAPNNLLNYGYAILRAAVARALVSSGLLPTIGIHHHNRYNAYCLADDIMEPYRPVVDSAVKQLISDHADCSILTKPMKATLLQVLTHDVRVNGEVSPLLVALNKTTTSLVGCFAGERDEISYPELCKTD</sequence>
<keyword evidence="5 10" id="KW-0460">Magnesium</keyword>
<comment type="subunit">
    <text evidence="9 10">Homodimer, forms a heterotetramer with a Cas2 homodimer.</text>
</comment>
<dbReference type="InterPro" id="IPR002729">
    <property type="entry name" value="CRISPR-assoc_Cas1"/>
</dbReference>
<keyword evidence="6 10" id="KW-0051">Antiviral defense</keyword>
<evidence type="ECO:0000313" key="11">
    <source>
        <dbReference type="EMBL" id="NEM99276.1"/>
    </source>
</evidence>
<keyword evidence="2 10" id="KW-0479">Metal-binding</keyword>
<evidence type="ECO:0000256" key="5">
    <source>
        <dbReference type="ARBA" id="ARBA00022842"/>
    </source>
</evidence>
<evidence type="ECO:0000256" key="8">
    <source>
        <dbReference type="ARBA" id="ARBA00023211"/>
    </source>
</evidence>